<feature type="transmembrane region" description="Helical" evidence="6">
    <location>
        <begin position="281"/>
        <end position="298"/>
    </location>
</feature>
<keyword evidence="4 6" id="KW-1133">Transmembrane helix</keyword>
<evidence type="ECO:0000313" key="8">
    <source>
        <dbReference type="Proteomes" id="UP000636709"/>
    </source>
</evidence>
<dbReference type="EMBL" id="JACEFO010001734">
    <property type="protein sequence ID" value="KAF8715093.1"/>
    <property type="molecule type" value="Genomic_DNA"/>
</dbReference>
<keyword evidence="8" id="KW-1185">Reference proteome</keyword>
<keyword evidence="2 6" id="KW-0813">Transport</keyword>
<comment type="caution">
    <text evidence="7">The sequence shown here is derived from an EMBL/GenBank/DDBJ whole genome shotgun (WGS) entry which is preliminary data.</text>
</comment>
<name>A0A835BTW8_9POAL</name>
<reference evidence="7" key="1">
    <citation type="submission" date="2020-07" db="EMBL/GenBank/DDBJ databases">
        <title>Genome sequence and genetic diversity analysis of an under-domesticated orphan crop, white fonio (Digitaria exilis).</title>
        <authorList>
            <person name="Bennetzen J.L."/>
            <person name="Chen S."/>
            <person name="Ma X."/>
            <person name="Wang X."/>
            <person name="Yssel A.E.J."/>
            <person name="Chaluvadi S.R."/>
            <person name="Johnson M."/>
            <person name="Gangashetty P."/>
            <person name="Hamidou F."/>
            <person name="Sanogo M.D."/>
            <person name="Zwaenepoel A."/>
            <person name="Wallace J."/>
            <person name="Van De Peer Y."/>
            <person name="Van Deynze A."/>
        </authorList>
    </citation>
    <scope>NUCLEOTIDE SEQUENCE</scope>
    <source>
        <tissue evidence="7">Leaves</tissue>
    </source>
</reference>
<feature type="transmembrane region" description="Helical" evidence="6">
    <location>
        <begin position="318"/>
        <end position="339"/>
    </location>
</feature>
<organism evidence="7 8">
    <name type="scientific">Digitaria exilis</name>
    <dbReference type="NCBI Taxonomy" id="1010633"/>
    <lineage>
        <taxon>Eukaryota</taxon>
        <taxon>Viridiplantae</taxon>
        <taxon>Streptophyta</taxon>
        <taxon>Embryophyta</taxon>
        <taxon>Tracheophyta</taxon>
        <taxon>Spermatophyta</taxon>
        <taxon>Magnoliopsida</taxon>
        <taxon>Liliopsida</taxon>
        <taxon>Poales</taxon>
        <taxon>Poaceae</taxon>
        <taxon>PACMAD clade</taxon>
        <taxon>Panicoideae</taxon>
        <taxon>Panicodae</taxon>
        <taxon>Paniceae</taxon>
        <taxon>Anthephorinae</taxon>
        <taxon>Digitaria</taxon>
    </lineage>
</organism>
<feature type="transmembrane region" description="Helical" evidence="6">
    <location>
        <begin position="76"/>
        <end position="102"/>
    </location>
</feature>
<feature type="transmembrane region" description="Helical" evidence="6">
    <location>
        <begin position="206"/>
        <end position="227"/>
    </location>
</feature>
<keyword evidence="3 6" id="KW-0812">Transmembrane</keyword>
<evidence type="ECO:0000256" key="1">
    <source>
        <dbReference type="ARBA" id="ARBA00006213"/>
    </source>
</evidence>
<dbReference type="GO" id="GO:0015211">
    <property type="term" value="F:purine nucleoside transmembrane transporter activity"/>
    <property type="evidence" value="ECO:0007669"/>
    <property type="project" value="UniProtKB-UniRule"/>
</dbReference>
<comment type="subcellular location">
    <subcellularLocation>
        <location evidence="6">Membrane</location>
        <topology evidence="6">Multi-pass membrane protein</topology>
    </subcellularLocation>
</comment>
<comment type="similarity">
    <text evidence="1 6">Belongs to the purine permeases (TC 2.A.7.14) family.</text>
</comment>
<dbReference type="InterPro" id="IPR030182">
    <property type="entry name" value="PUP_plant"/>
</dbReference>
<accession>A0A835BTW8</accession>
<dbReference type="Proteomes" id="UP000636709">
    <property type="component" value="Unassembled WGS sequence"/>
</dbReference>
<evidence type="ECO:0000256" key="2">
    <source>
        <dbReference type="ARBA" id="ARBA00022448"/>
    </source>
</evidence>
<protein>
    <recommendedName>
        <fullName evidence="6">Probable purine permease</fullName>
    </recommendedName>
</protein>
<feature type="transmembrane region" description="Helical" evidence="6">
    <location>
        <begin position="150"/>
        <end position="171"/>
    </location>
</feature>
<dbReference type="PANTHER" id="PTHR31376">
    <property type="entry name" value="OS09G0467300 PROTEIN-RELATED"/>
    <property type="match status" value="1"/>
</dbReference>
<evidence type="ECO:0000313" key="7">
    <source>
        <dbReference type="EMBL" id="KAF8715093.1"/>
    </source>
</evidence>
<feature type="transmembrane region" description="Helical" evidence="6">
    <location>
        <begin position="346"/>
        <end position="367"/>
    </location>
</feature>
<sequence length="448" mass="47030">MATAPDLRSSSTASMKVASIGRRSGVGWMRPVVPILLVMYGLEAEGSMCKTGDALVVGGPESATPAPQKRRHSIRWWALVLLDMAMLLGGQTATILLCRLYFNSGGRSAWLLTLAHSAGAPLLAAPLLLTPRAAAGDGEPTRPPAWPATMAAICTGLGVLVALDNAMFVYAELYLPVSTFSLLAATQLAFNAVTSRLINAQRLTALTLNSVVVLTFSAALLGVGSGSDETSSYVPRGKYAAGFALTLAAAAGYALVLSLFEVTFERLLRTRTLRWVLKLQIYTNVAGSAVAVALLLATGEGRKVRGEAEGYRDGRGGYAATLVGIAVAWQVATLGMVRLITRASSLFANVTSTLGLPLVPIFAVPLFGDKMTGIKVVAMLMAVWGFLSYVYQHYLDDRRRAAAGKERTPVGSGGICVHADVELAGSCARVRALPIGDSGVAEQGTSRV</sequence>
<dbReference type="GO" id="GO:0005345">
    <property type="term" value="F:purine nucleobase transmembrane transporter activity"/>
    <property type="evidence" value="ECO:0007669"/>
    <property type="project" value="UniProtKB-UniRule"/>
</dbReference>
<gene>
    <name evidence="7" type="ORF">HU200_027645</name>
</gene>
<dbReference type="OrthoDB" id="1907510at2759"/>
<dbReference type="Pfam" id="PF16913">
    <property type="entry name" value="PUNUT"/>
    <property type="match status" value="1"/>
</dbReference>
<dbReference type="GO" id="GO:0016020">
    <property type="term" value="C:membrane"/>
    <property type="evidence" value="ECO:0007669"/>
    <property type="project" value="UniProtKB-SubCell"/>
</dbReference>
<dbReference type="PANTHER" id="PTHR31376:SF49">
    <property type="entry name" value="PURINE PERMEASE-RELATED"/>
    <property type="match status" value="1"/>
</dbReference>
<evidence type="ECO:0000256" key="3">
    <source>
        <dbReference type="ARBA" id="ARBA00022692"/>
    </source>
</evidence>
<feature type="transmembrane region" description="Helical" evidence="6">
    <location>
        <begin position="239"/>
        <end position="260"/>
    </location>
</feature>
<dbReference type="AlphaFoldDB" id="A0A835BTW8"/>
<feature type="transmembrane region" description="Helical" evidence="6">
    <location>
        <begin position="108"/>
        <end position="129"/>
    </location>
</feature>
<evidence type="ECO:0000256" key="6">
    <source>
        <dbReference type="RuleBase" id="RU368015"/>
    </source>
</evidence>
<evidence type="ECO:0000256" key="4">
    <source>
        <dbReference type="ARBA" id="ARBA00022989"/>
    </source>
</evidence>
<evidence type="ECO:0000256" key="5">
    <source>
        <dbReference type="ARBA" id="ARBA00023136"/>
    </source>
</evidence>
<feature type="transmembrane region" description="Helical" evidence="6">
    <location>
        <begin position="373"/>
        <end position="391"/>
    </location>
</feature>
<proteinExistence type="inferred from homology"/>
<feature type="transmembrane region" description="Helical" evidence="6">
    <location>
        <begin position="177"/>
        <end position="194"/>
    </location>
</feature>
<keyword evidence="5 6" id="KW-0472">Membrane</keyword>